<dbReference type="InterPro" id="IPR059206">
    <property type="entry name" value="Sll1717-like"/>
</dbReference>
<evidence type="ECO:0008006" key="3">
    <source>
        <dbReference type="Google" id="ProtNLM"/>
    </source>
</evidence>
<proteinExistence type="predicted"/>
<sequence length="462" mass="52811">MKTFNLSDMRFGDLDAKNEIIKQNKIGSSVFFNSFVMPPALDIGQILGGSTVFVAGNKGTGKTALLRFIKEQLDSDPRCVTHMVLFKSNITEEERSGLSKIAGFSIVERDNSRSLAFEQDFKQFWMIYIHKTIAFLVKGIYDEGDVPESVANYVSVFASESDTWWQKITKILPFTVNGSIDLKLNLEKLTASLNIGVAGKGDRTYNSFSDIVNDLDELLLAIPGIPKKVYIIFDELEIFFNKSDQFDRDRRMVRDLIFALTNFNQKLSEYSSSFFFISAVRSEVLHSVSEIGQEVTRDVQDLGFRINWDEGMNSDAHPLLDIVERKIRNSYEEKMGVPLQGDVWSVYFPEKIGDLPIKQFLLYNSLFRPRDIVRRLSVARDFRPAATSFSQASFDETSLSYSNGIWEEVFDELITTYTIEEARAIESLFLGFYSYFFLEELFYRAKSKISSAAQKKYSLKSL</sequence>
<keyword evidence="2" id="KW-1185">Reference proteome</keyword>
<reference evidence="1 2" key="1">
    <citation type="submission" date="2021-04" db="EMBL/GenBank/DDBJ databases">
        <title>Whole genome sequence of Jiella sp. KSK16Y-1.</title>
        <authorList>
            <person name="Tuo L."/>
        </authorList>
    </citation>
    <scope>NUCLEOTIDE SEQUENCE [LARGE SCALE GENOMIC DNA]</scope>
    <source>
        <strain evidence="1 2">KSK16Y-1</strain>
    </source>
</reference>
<name>A0ABS4BLK3_9HYPH</name>
<protein>
    <recommendedName>
        <fullName evidence="3">ATP-binding protein</fullName>
    </recommendedName>
</protein>
<dbReference type="RefSeq" id="WP_209596142.1">
    <property type="nucleotide sequence ID" value="NZ_JAGJCF010000016.1"/>
</dbReference>
<dbReference type="NCBIfam" id="NF047389">
    <property type="entry name" value="ATPase_Sll1717"/>
    <property type="match status" value="1"/>
</dbReference>
<dbReference type="Proteomes" id="UP000678276">
    <property type="component" value="Unassembled WGS sequence"/>
</dbReference>
<dbReference type="SUPFAM" id="SSF52540">
    <property type="entry name" value="P-loop containing nucleoside triphosphate hydrolases"/>
    <property type="match status" value="1"/>
</dbReference>
<evidence type="ECO:0000313" key="2">
    <source>
        <dbReference type="Proteomes" id="UP000678276"/>
    </source>
</evidence>
<accession>A0ABS4BLK3</accession>
<comment type="caution">
    <text evidence="1">The sequence shown here is derived from an EMBL/GenBank/DDBJ whole genome shotgun (WGS) entry which is preliminary data.</text>
</comment>
<organism evidence="1 2">
    <name type="scientific">Jiella mangrovi</name>
    <dbReference type="NCBI Taxonomy" id="2821407"/>
    <lineage>
        <taxon>Bacteria</taxon>
        <taxon>Pseudomonadati</taxon>
        <taxon>Pseudomonadota</taxon>
        <taxon>Alphaproteobacteria</taxon>
        <taxon>Hyphomicrobiales</taxon>
        <taxon>Aurantimonadaceae</taxon>
        <taxon>Jiella</taxon>
    </lineage>
</organism>
<evidence type="ECO:0000313" key="1">
    <source>
        <dbReference type="EMBL" id="MBP0617392.1"/>
    </source>
</evidence>
<gene>
    <name evidence="1" type="ORF">J6595_17530</name>
</gene>
<dbReference type="EMBL" id="JAGJCF010000016">
    <property type="protein sequence ID" value="MBP0617392.1"/>
    <property type="molecule type" value="Genomic_DNA"/>
</dbReference>
<dbReference type="InterPro" id="IPR027417">
    <property type="entry name" value="P-loop_NTPase"/>
</dbReference>